<feature type="domain" description="KAP NTPase" evidence="1">
    <location>
        <begin position="24"/>
        <end position="317"/>
    </location>
</feature>
<evidence type="ECO:0000313" key="3">
    <source>
        <dbReference type="Proteomes" id="UP000001299"/>
    </source>
</evidence>
<dbReference type="SUPFAM" id="SSF52540">
    <property type="entry name" value="P-loop containing nucleoside triphosphate hydrolases"/>
    <property type="match status" value="1"/>
</dbReference>
<dbReference type="InterPro" id="IPR027417">
    <property type="entry name" value="P-loop_NTPase"/>
</dbReference>
<dbReference type="EMBL" id="CP001813">
    <property type="protein sequence ID" value="ADL36513.1"/>
    <property type="molecule type" value="Genomic_DNA"/>
</dbReference>
<dbReference type="InterPro" id="IPR052754">
    <property type="entry name" value="NTPase_KAP_P-loop"/>
</dbReference>
<keyword evidence="2" id="KW-0614">Plasmid</keyword>
<dbReference type="RefSeq" id="WP_013283161.1">
    <property type="nucleotide sequence ID" value="NC_014390.1"/>
</dbReference>
<sequence length="566" mass="64544">MTQNNNYVIASSDLPASEDSFGIKNYIASMADFLMTCATPLTVSIQGSWGTGKTSIMKMIEKELDKDKCSFVEFNTWQFSQFNMESNLSETLIKSLIAKIDPEKGKSKNMNALFTTLSVIKYAGMPIVEKATGLGSFGELFKTAMDAVSKQMGGADPANPVNIMNKIKEEFTKSVNENPKERIIIFIDDLDRLEPRKAVELLEVLKNFLDCEKCVFVLAIDYDVVCRGVAEKYNFDFKDPVNYKKGKDFFDKIIQVPFKMPVEQYNIESYLEKQLTAVVVDGKPVIDGNDNIAIYEGLVRNSIGTNPRAIKRLKNSYQLLCMIVSRNHDLDLKECKLLIFATLCLQELDYSVYKAIVQVKDDLSPEMLQCLCDIDSNLERVMEYYPDIDFKKIDKPRVEAFISGLIDVLDTNKDDPLSKPELVPLIKVMKIASITGTDAPQAEGKKQRTAYTYDGKIYEKQGAGLKLYDLMWDLIVNEVIDESWNYQQLHDYIVDLSRKAKCKWISSRMLVRDVEKKEDWLMERPIELSDGTKVYLYRWWPSNDIDKFLNALSITGKVVECEKVGE</sequence>
<name>E0S531_BUTPB</name>
<dbReference type="PANTHER" id="PTHR22674:SF6">
    <property type="entry name" value="NTPASE KAP FAMILY P-LOOP DOMAIN-CONTAINING PROTEIN 1"/>
    <property type="match status" value="1"/>
</dbReference>
<dbReference type="Gene3D" id="3.40.50.300">
    <property type="entry name" value="P-loop containing nucleotide triphosphate hydrolases"/>
    <property type="match status" value="1"/>
</dbReference>
<dbReference type="Pfam" id="PF07693">
    <property type="entry name" value="KAP_NTPase"/>
    <property type="match status" value="1"/>
</dbReference>
<geneLocation type="plasmid" evidence="2 3">
    <name>pCY186</name>
</geneLocation>
<evidence type="ECO:0000313" key="2">
    <source>
        <dbReference type="EMBL" id="ADL36513.1"/>
    </source>
</evidence>
<dbReference type="Proteomes" id="UP000001299">
    <property type="component" value="Plasmid pCY186"/>
</dbReference>
<dbReference type="KEGG" id="bpb:bpr_IV149"/>
<organism evidence="2 3">
    <name type="scientific">Butyrivibrio proteoclasticus (strain ATCC 51982 / DSM 14932 / B316)</name>
    <name type="common">Clostridium proteoclasticum</name>
    <dbReference type="NCBI Taxonomy" id="515622"/>
    <lineage>
        <taxon>Bacteria</taxon>
        <taxon>Bacillati</taxon>
        <taxon>Bacillota</taxon>
        <taxon>Clostridia</taxon>
        <taxon>Lachnospirales</taxon>
        <taxon>Lachnospiraceae</taxon>
        <taxon>Butyrivibrio</taxon>
    </lineage>
</organism>
<dbReference type="PANTHER" id="PTHR22674">
    <property type="entry name" value="NTPASE, KAP FAMILY P-LOOP DOMAIN-CONTAINING 1"/>
    <property type="match status" value="1"/>
</dbReference>
<gene>
    <name evidence="2" type="ordered locus">bpr_IV149</name>
</gene>
<reference evidence="2 3" key="1">
    <citation type="journal article" date="2010" name="PLoS ONE">
        <title>The glycobiome of the rumen bacterium Butyrivibrio proteoclasticus B316(T) highlights adaptation to a polysaccharide-rich environment.</title>
        <authorList>
            <person name="Kelly W.J."/>
            <person name="Leahy S.C."/>
            <person name="Altermann E."/>
            <person name="Yeoman C.J."/>
            <person name="Dunne J.C."/>
            <person name="Kong Z."/>
            <person name="Pacheco D.M."/>
            <person name="Li D."/>
            <person name="Noel S.J."/>
            <person name="Moon C.D."/>
            <person name="Cookson A.L."/>
            <person name="Attwood G.T."/>
        </authorList>
    </citation>
    <scope>NUCLEOTIDE SEQUENCE [LARGE SCALE GENOMIC DNA]</scope>
    <source>
        <strain evidence="3">ATCC 51982 / DSM 14932 / B316</strain>
        <plasmid evidence="3">Plasmid pCY186</plasmid>
    </source>
</reference>
<evidence type="ECO:0000259" key="1">
    <source>
        <dbReference type="Pfam" id="PF07693"/>
    </source>
</evidence>
<dbReference type="eggNOG" id="COG4928">
    <property type="taxonomic scope" value="Bacteria"/>
</dbReference>
<proteinExistence type="predicted"/>
<dbReference type="HOGENOM" id="CLU_481198_0_0_9"/>
<dbReference type="AlphaFoldDB" id="E0S531"/>
<dbReference type="InterPro" id="IPR011646">
    <property type="entry name" value="KAP_P-loop"/>
</dbReference>
<protein>
    <submittedName>
        <fullName evidence="2">KAP P-loop domain-containing protein</fullName>
    </submittedName>
</protein>
<accession>E0S531</accession>
<keyword evidence="3" id="KW-1185">Reference proteome</keyword>